<comment type="caution">
    <text evidence="6">The sequence shown here is derived from an EMBL/GenBank/DDBJ whole genome shotgun (WGS) entry which is preliminary data.</text>
</comment>
<reference evidence="6 7" key="1">
    <citation type="submission" date="2019-01" db="EMBL/GenBank/DDBJ databases">
        <title>Sequencing of cultivated peanut Arachis hypogaea provides insights into genome evolution and oil improvement.</title>
        <authorList>
            <person name="Chen X."/>
        </authorList>
    </citation>
    <scope>NUCLEOTIDE SEQUENCE [LARGE SCALE GENOMIC DNA]</scope>
    <source>
        <strain evidence="7">cv. Fuhuasheng</strain>
        <tissue evidence="6">Leaves</tissue>
    </source>
</reference>
<dbReference type="EC" id="3.2.2.6" evidence="1"/>
<dbReference type="PANTHER" id="PTHR32009">
    <property type="entry name" value="TMV RESISTANCE PROTEIN N-LIKE"/>
    <property type="match status" value="1"/>
</dbReference>
<keyword evidence="7" id="KW-1185">Reference proteome</keyword>
<dbReference type="STRING" id="3818.A0A444ZMM1"/>
<keyword evidence="3" id="KW-0520">NAD</keyword>
<dbReference type="Proteomes" id="UP000289738">
    <property type="component" value="Chromosome B04"/>
</dbReference>
<evidence type="ECO:0000256" key="4">
    <source>
        <dbReference type="ARBA" id="ARBA00047304"/>
    </source>
</evidence>
<feature type="domain" description="TIR" evidence="5">
    <location>
        <begin position="19"/>
        <end position="81"/>
    </location>
</feature>
<evidence type="ECO:0000256" key="3">
    <source>
        <dbReference type="ARBA" id="ARBA00023027"/>
    </source>
</evidence>
<dbReference type="Gene3D" id="3.40.50.10140">
    <property type="entry name" value="Toll/interleukin-1 receptor homology (TIR) domain"/>
    <property type="match status" value="1"/>
</dbReference>
<protein>
    <recommendedName>
        <fullName evidence="1">ADP-ribosyl cyclase/cyclic ADP-ribose hydrolase</fullName>
        <ecNumber evidence="1">3.2.2.6</ecNumber>
    </recommendedName>
</protein>
<gene>
    <name evidence="6" type="ORF">Ahy_B04g072197</name>
</gene>
<dbReference type="GO" id="GO:0007165">
    <property type="term" value="P:signal transduction"/>
    <property type="evidence" value="ECO:0007669"/>
    <property type="project" value="InterPro"/>
</dbReference>
<dbReference type="GO" id="GO:0061809">
    <property type="term" value="F:NAD+ nucleosidase activity, cyclic ADP-ribose generating"/>
    <property type="evidence" value="ECO:0007669"/>
    <property type="project" value="UniProtKB-EC"/>
</dbReference>
<dbReference type="EMBL" id="SDMP01000014">
    <property type="protein sequence ID" value="RYR15451.1"/>
    <property type="molecule type" value="Genomic_DNA"/>
</dbReference>
<sequence>MASAIGKASSSPFLPPRSWTYHVFLSFGEQDTRKGFTDHIYTSLQKKGITGFRDDMNLERGQVIAHASSAWCLDELAPKYS</sequence>
<dbReference type="Gramene" id="arahy.Tifrunner.gnm2.ann2.Ah14g423800.1">
    <property type="protein sequence ID" value="arahy.Tifrunner.gnm2.ann2.Ah14g423800.1-CDS-1"/>
    <property type="gene ID" value="arahy.Tifrunner.gnm2.ann2.Ah14g423800"/>
</dbReference>
<dbReference type="SMR" id="A0A444ZMM1"/>
<dbReference type="Pfam" id="PF01582">
    <property type="entry name" value="TIR"/>
    <property type="match status" value="1"/>
</dbReference>
<evidence type="ECO:0000313" key="7">
    <source>
        <dbReference type="Proteomes" id="UP000289738"/>
    </source>
</evidence>
<dbReference type="SUPFAM" id="SSF52200">
    <property type="entry name" value="Toll/Interleukin receptor TIR domain"/>
    <property type="match status" value="1"/>
</dbReference>
<dbReference type="InterPro" id="IPR035897">
    <property type="entry name" value="Toll_tir_struct_dom_sf"/>
</dbReference>
<evidence type="ECO:0000256" key="1">
    <source>
        <dbReference type="ARBA" id="ARBA00011982"/>
    </source>
</evidence>
<dbReference type="AlphaFoldDB" id="A0A444ZMM1"/>
<keyword evidence="2" id="KW-0378">Hydrolase</keyword>
<evidence type="ECO:0000256" key="2">
    <source>
        <dbReference type="ARBA" id="ARBA00022801"/>
    </source>
</evidence>
<proteinExistence type="predicted"/>
<dbReference type="PROSITE" id="PS50104">
    <property type="entry name" value="TIR"/>
    <property type="match status" value="1"/>
</dbReference>
<evidence type="ECO:0000259" key="5">
    <source>
        <dbReference type="PROSITE" id="PS50104"/>
    </source>
</evidence>
<evidence type="ECO:0000313" key="6">
    <source>
        <dbReference type="EMBL" id="RYR15451.1"/>
    </source>
</evidence>
<dbReference type="InterPro" id="IPR000157">
    <property type="entry name" value="TIR_dom"/>
</dbReference>
<name>A0A444ZMM1_ARAHY</name>
<dbReference type="PANTHER" id="PTHR32009:SF39">
    <property type="entry name" value="TIR DOMAIN-CONTAINING PROTEIN"/>
    <property type="match status" value="1"/>
</dbReference>
<accession>A0A444ZMM1</accession>
<organism evidence="6 7">
    <name type="scientific">Arachis hypogaea</name>
    <name type="common">Peanut</name>
    <dbReference type="NCBI Taxonomy" id="3818"/>
    <lineage>
        <taxon>Eukaryota</taxon>
        <taxon>Viridiplantae</taxon>
        <taxon>Streptophyta</taxon>
        <taxon>Embryophyta</taxon>
        <taxon>Tracheophyta</taxon>
        <taxon>Spermatophyta</taxon>
        <taxon>Magnoliopsida</taxon>
        <taxon>eudicotyledons</taxon>
        <taxon>Gunneridae</taxon>
        <taxon>Pentapetalae</taxon>
        <taxon>rosids</taxon>
        <taxon>fabids</taxon>
        <taxon>Fabales</taxon>
        <taxon>Fabaceae</taxon>
        <taxon>Papilionoideae</taxon>
        <taxon>50 kb inversion clade</taxon>
        <taxon>dalbergioids sensu lato</taxon>
        <taxon>Dalbergieae</taxon>
        <taxon>Pterocarpus clade</taxon>
        <taxon>Arachis</taxon>
    </lineage>
</organism>
<comment type="catalytic activity">
    <reaction evidence="4">
        <text>NAD(+) + H2O = ADP-D-ribose + nicotinamide + H(+)</text>
        <dbReference type="Rhea" id="RHEA:16301"/>
        <dbReference type="ChEBI" id="CHEBI:15377"/>
        <dbReference type="ChEBI" id="CHEBI:15378"/>
        <dbReference type="ChEBI" id="CHEBI:17154"/>
        <dbReference type="ChEBI" id="CHEBI:57540"/>
        <dbReference type="ChEBI" id="CHEBI:57967"/>
        <dbReference type="EC" id="3.2.2.6"/>
    </reaction>
    <physiologicalReaction direction="left-to-right" evidence="4">
        <dbReference type="Rhea" id="RHEA:16302"/>
    </physiologicalReaction>
</comment>